<proteinExistence type="predicted"/>
<keyword evidence="1" id="KW-0614">Plasmid</keyword>
<sequence length="230" mass="24536">MPKNIAKTGAIHGGHIASTRLLTGALATALLLFSAGGMSAKDGRLSGLPSLILGGQTAEAQTYNFEQPFVEEVKTPTITIALDKTTLDDIKAAFGGEVRMRSAGDIAVGWLCYTFASQSVQRDVWFIANDMQAASAAKQVVNMIAIEETSEDQPDCDKGQFDVQDWTIPVPTLGDDKASLQQRFGNAPESGLVRYAHEGAGADAQISQSLVYRLKDGKIDAVAFTQIKGR</sequence>
<name>A0A859R500_9HYPH</name>
<gene>
    <name evidence="1" type="ORF">FKV68_32365</name>
</gene>
<dbReference type="EMBL" id="CP041241">
    <property type="protein sequence ID" value="QLL65961.1"/>
    <property type="molecule type" value="Genomic_DNA"/>
</dbReference>
<dbReference type="AlphaFoldDB" id="A0A859R500"/>
<dbReference type="RefSeq" id="WP_180942856.1">
    <property type="nucleotide sequence ID" value="NZ_CP041241.1"/>
</dbReference>
<organism evidence="1 2">
    <name type="scientific">Sinorhizobium mexicanum</name>
    <dbReference type="NCBI Taxonomy" id="375549"/>
    <lineage>
        <taxon>Bacteria</taxon>
        <taxon>Pseudomonadati</taxon>
        <taxon>Pseudomonadota</taxon>
        <taxon>Alphaproteobacteria</taxon>
        <taxon>Hyphomicrobiales</taxon>
        <taxon>Rhizobiaceae</taxon>
        <taxon>Sinorhizobium/Ensifer group</taxon>
        <taxon>Sinorhizobium</taxon>
    </lineage>
</organism>
<geneLocation type="plasmid" evidence="2">
    <name>pemeittgr7c</name>
</geneLocation>
<dbReference type="KEGG" id="emx:FKV68_32365"/>
<protein>
    <submittedName>
        <fullName evidence="1">Uncharacterized protein</fullName>
    </submittedName>
</protein>
<reference evidence="1 2" key="1">
    <citation type="submission" date="2019-06" db="EMBL/GenBank/DDBJ databases">
        <title>Complete genome sequence of Ensifer mexicanus ITTG R7 isolated from nodules of Acacia angustissima (Mill.) Kuntze.</title>
        <authorList>
            <person name="Rincon-Rosales R."/>
            <person name="Rogel M.A."/>
            <person name="Guerrero G."/>
            <person name="Rincon-Molina C.I."/>
            <person name="Lopez-Lopez A."/>
            <person name="Martinez-Romero E."/>
        </authorList>
    </citation>
    <scope>NUCLEOTIDE SEQUENCE [LARGE SCALE GENOMIC DNA]</scope>
    <source>
        <strain evidence="1 2">ITTG R7</strain>
        <plasmid evidence="2">pemeittgr7c</plasmid>
    </source>
</reference>
<evidence type="ECO:0000313" key="2">
    <source>
        <dbReference type="Proteomes" id="UP000510721"/>
    </source>
</evidence>
<accession>A0A859R500</accession>
<evidence type="ECO:0000313" key="1">
    <source>
        <dbReference type="EMBL" id="QLL65961.1"/>
    </source>
</evidence>
<keyword evidence="2" id="KW-1185">Reference proteome</keyword>
<dbReference type="Proteomes" id="UP000510721">
    <property type="component" value="Plasmid pEmeITTGR7c"/>
</dbReference>